<evidence type="ECO:0000313" key="2">
    <source>
        <dbReference type="EMBL" id="TWU56967.1"/>
    </source>
</evidence>
<proteinExistence type="predicted"/>
<dbReference type="AlphaFoldDB" id="A0A5C6F962"/>
<feature type="domain" description="EF-hand" evidence="1">
    <location>
        <begin position="40"/>
        <end position="75"/>
    </location>
</feature>
<gene>
    <name evidence="2" type="ORF">Poly51_28870</name>
</gene>
<accession>A0A5C6F962</accession>
<reference evidence="2 3" key="1">
    <citation type="submission" date="2019-02" db="EMBL/GenBank/DDBJ databases">
        <title>Deep-cultivation of Planctomycetes and their phenomic and genomic characterization uncovers novel biology.</title>
        <authorList>
            <person name="Wiegand S."/>
            <person name="Jogler M."/>
            <person name="Boedeker C."/>
            <person name="Pinto D."/>
            <person name="Vollmers J."/>
            <person name="Rivas-Marin E."/>
            <person name="Kohn T."/>
            <person name="Peeters S.H."/>
            <person name="Heuer A."/>
            <person name="Rast P."/>
            <person name="Oberbeckmann S."/>
            <person name="Bunk B."/>
            <person name="Jeske O."/>
            <person name="Meyerdierks A."/>
            <person name="Storesund J.E."/>
            <person name="Kallscheuer N."/>
            <person name="Luecker S."/>
            <person name="Lage O.M."/>
            <person name="Pohl T."/>
            <person name="Merkel B.J."/>
            <person name="Hornburger P."/>
            <person name="Mueller R.-W."/>
            <person name="Bruemmer F."/>
            <person name="Labrenz M."/>
            <person name="Spormann A.M."/>
            <person name="Op Den Camp H."/>
            <person name="Overmann J."/>
            <person name="Amann R."/>
            <person name="Jetten M.S.M."/>
            <person name="Mascher T."/>
            <person name="Medema M.H."/>
            <person name="Devos D.P."/>
            <person name="Kaster A.-K."/>
            <person name="Ovreas L."/>
            <person name="Rohde M."/>
            <person name="Galperin M.Y."/>
            <person name="Jogler C."/>
        </authorList>
    </citation>
    <scope>NUCLEOTIDE SEQUENCE [LARGE SCALE GENOMIC DNA]</scope>
    <source>
        <strain evidence="2 3">Poly51</strain>
    </source>
</reference>
<organism evidence="2 3">
    <name type="scientific">Rubripirellula tenax</name>
    <dbReference type="NCBI Taxonomy" id="2528015"/>
    <lineage>
        <taxon>Bacteria</taxon>
        <taxon>Pseudomonadati</taxon>
        <taxon>Planctomycetota</taxon>
        <taxon>Planctomycetia</taxon>
        <taxon>Pirellulales</taxon>
        <taxon>Pirellulaceae</taxon>
        <taxon>Rubripirellula</taxon>
    </lineage>
</organism>
<dbReference type="InterPro" id="IPR018247">
    <property type="entry name" value="EF_Hand_1_Ca_BS"/>
</dbReference>
<dbReference type="RefSeq" id="WP_146458351.1">
    <property type="nucleotide sequence ID" value="NZ_SJPW01000003.1"/>
</dbReference>
<dbReference type="Proteomes" id="UP000318288">
    <property type="component" value="Unassembled WGS sequence"/>
</dbReference>
<dbReference type="Gene3D" id="1.10.238.10">
    <property type="entry name" value="EF-hand"/>
    <property type="match status" value="1"/>
</dbReference>
<dbReference type="InterPro" id="IPR002048">
    <property type="entry name" value="EF_hand_dom"/>
</dbReference>
<sequence>MTKNFIVASILLASCVISTRWVPAGEKWKRPSRDPHDDVSSATIADAAMRLLDLNGDGRVDPSEASVAIEHAAHWQGGDKQVSHRELARYVRQSSAMERREAESLLRRHDKNRDRRLSKSEINSADNAFLIDVDRDGDKRASVDEIALSLRYGGLWSASDTHSINEEMRIWMRDDADGDGKLCRSEVSLEDWQSIEMADADHDGLVDANELEVDLRGNFCETSFTVDGNVATMVGTIGPSTPAGVLDLIVNHPFVDTIVMRYVPGSIDQHANRIASELIHRHRFTAIIPRQGLIASGATDFFLAATQRIAHVDARIGVHAWADIDGSATRNREAEEHQAYLSSFAELDIPADFYWFTLDAAPGDGMHWMTESERRRFGIDSPPKR</sequence>
<dbReference type="PROSITE" id="PS50222">
    <property type="entry name" value="EF_HAND_2"/>
    <property type="match status" value="1"/>
</dbReference>
<keyword evidence="3" id="KW-1185">Reference proteome</keyword>
<comment type="caution">
    <text evidence="2">The sequence shown here is derived from an EMBL/GenBank/DDBJ whole genome shotgun (WGS) entry which is preliminary data.</text>
</comment>
<dbReference type="EMBL" id="SJPW01000003">
    <property type="protein sequence ID" value="TWU56967.1"/>
    <property type="molecule type" value="Genomic_DNA"/>
</dbReference>
<dbReference type="SUPFAM" id="SSF47473">
    <property type="entry name" value="EF-hand"/>
    <property type="match status" value="1"/>
</dbReference>
<dbReference type="Pfam" id="PF13202">
    <property type="entry name" value="EF-hand_5"/>
    <property type="match status" value="2"/>
</dbReference>
<dbReference type="InterPro" id="IPR011992">
    <property type="entry name" value="EF-hand-dom_pair"/>
</dbReference>
<dbReference type="PROSITE" id="PS00018">
    <property type="entry name" value="EF_HAND_1"/>
    <property type="match status" value="2"/>
</dbReference>
<protein>
    <submittedName>
        <fullName evidence="2">EF hand</fullName>
    </submittedName>
</protein>
<dbReference type="OrthoDB" id="260830at2"/>
<dbReference type="GO" id="GO:0005509">
    <property type="term" value="F:calcium ion binding"/>
    <property type="evidence" value="ECO:0007669"/>
    <property type="project" value="InterPro"/>
</dbReference>
<name>A0A5C6F962_9BACT</name>
<evidence type="ECO:0000259" key="1">
    <source>
        <dbReference type="PROSITE" id="PS50222"/>
    </source>
</evidence>
<dbReference type="PROSITE" id="PS51257">
    <property type="entry name" value="PROKAR_LIPOPROTEIN"/>
    <property type="match status" value="1"/>
</dbReference>
<evidence type="ECO:0000313" key="3">
    <source>
        <dbReference type="Proteomes" id="UP000318288"/>
    </source>
</evidence>